<evidence type="ECO:0000256" key="6">
    <source>
        <dbReference type="ARBA" id="ARBA00023004"/>
    </source>
</evidence>
<feature type="binding site" evidence="12">
    <location>
        <position position="20"/>
    </location>
    <ligand>
        <name>[4Fe-4S] cluster</name>
        <dbReference type="ChEBI" id="CHEBI:49883"/>
        <label>1</label>
        <note>4Fe-4S-S-AdoMet</note>
    </ligand>
</feature>
<dbReference type="InterPro" id="IPR006638">
    <property type="entry name" value="Elp3/MiaA/NifB-like_rSAM"/>
</dbReference>
<dbReference type="CDD" id="cd21117">
    <property type="entry name" value="Twitch_MoaA"/>
    <property type="match status" value="1"/>
</dbReference>
<dbReference type="Pfam" id="PF04055">
    <property type="entry name" value="Radical_SAM"/>
    <property type="match status" value="1"/>
</dbReference>
<dbReference type="Proteomes" id="UP000298460">
    <property type="component" value="Unassembled WGS sequence"/>
</dbReference>
<comment type="pathway">
    <text evidence="12">Cofactor biosynthesis; molybdopterin biosynthesis.</text>
</comment>
<evidence type="ECO:0000259" key="13">
    <source>
        <dbReference type="PROSITE" id="PS51918"/>
    </source>
</evidence>
<name>A0A4Z0RDX6_9FIRM</name>
<feature type="binding site" evidence="12">
    <location>
        <position position="256"/>
    </location>
    <ligand>
        <name>[4Fe-4S] cluster</name>
        <dbReference type="ChEBI" id="CHEBI:49883"/>
        <label>2</label>
        <note>4Fe-4S-substrate</note>
    </ligand>
</feature>
<dbReference type="InterPro" id="IPR010505">
    <property type="entry name" value="MoaA_twitch"/>
</dbReference>
<feature type="binding site" evidence="12">
    <location>
        <position position="155"/>
    </location>
    <ligand>
        <name>GTP</name>
        <dbReference type="ChEBI" id="CHEBI:37565"/>
    </ligand>
</feature>
<dbReference type="Pfam" id="PF06463">
    <property type="entry name" value="Mob_synth_C"/>
    <property type="match status" value="1"/>
</dbReference>
<dbReference type="OrthoDB" id="9763993at2"/>
<feature type="binding site" evidence="12">
    <location>
        <position position="253"/>
    </location>
    <ligand>
        <name>[4Fe-4S] cluster</name>
        <dbReference type="ChEBI" id="CHEBI:49883"/>
        <label>2</label>
        <note>4Fe-4S-substrate</note>
    </ligand>
</feature>
<dbReference type="AlphaFoldDB" id="A0A4Z0RDX6"/>
<feature type="binding site" evidence="12">
    <location>
        <position position="94"/>
    </location>
    <ligand>
        <name>GTP</name>
        <dbReference type="ChEBI" id="CHEBI:37565"/>
    </ligand>
</feature>
<evidence type="ECO:0000256" key="3">
    <source>
        <dbReference type="ARBA" id="ARBA00022691"/>
    </source>
</evidence>
<evidence type="ECO:0000256" key="4">
    <source>
        <dbReference type="ARBA" id="ARBA00022723"/>
    </source>
</evidence>
<keyword evidence="8 12" id="KW-0342">GTP-binding</keyword>
<feature type="binding site" evidence="12">
    <location>
        <begin position="258"/>
        <end position="260"/>
    </location>
    <ligand>
        <name>GTP</name>
        <dbReference type="ChEBI" id="CHEBI:37565"/>
    </ligand>
</feature>
<feature type="binding site" evidence="12">
    <location>
        <position position="189"/>
    </location>
    <ligand>
        <name>S-adenosyl-L-methionine</name>
        <dbReference type="ChEBI" id="CHEBI:59789"/>
    </ligand>
</feature>
<keyword evidence="10 12" id="KW-0456">Lyase</keyword>
<keyword evidence="6 12" id="KW-0408">Iron</keyword>
<dbReference type="GO" id="GO:0061799">
    <property type="term" value="F:cyclic pyranopterin monophosphate synthase activity"/>
    <property type="evidence" value="ECO:0007669"/>
    <property type="project" value="TreeGrafter"/>
</dbReference>
<evidence type="ECO:0000256" key="8">
    <source>
        <dbReference type="ARBA" id="ARBA00023134"/>
    </source>
</evidence>
<evidence type="ECO:0000256" key="2">
    <source>
        <dbReference type="ARBA" id="ARBA00022485"/>
    </source>
</evidence>
<dbReference type="GO" id="GO:0005525">
    <property type="term" value="F:GTP binding"/>
    <property type="evidence" value="ECO:0007669"/>
    <property type="project" value="UniProtKB-UniRule"/>
</dbReference>
<evidence type="ECO:0000256" key="7">
    <source>
        <dbReference type="ARBA" id="ARBA00023014"/>
    </source>
</evidence>
<evidence type="ECO:0000256" key="10">
    <source>
        <dbReference type="ARBA" id="ARBA00023239"/>
    </source>
</evidence>
<protein>
    <recommendedName>
        <fullName evidence="1 12">GTP 3',8-cyclase</fullName>
        <ecNumber evidence="1 12">4.1.99.22</ecNumber>
    </recommendedName>
    <alternativeName>
        <fullName evidence="12">Molybdenum cofactor biosynthesis protein A</fullName>
    </alternativeName>
</protein>
<dbReference type="InterPro" id="IPR050105">
    <property type="entry name" value="MoCo_biosynth_MoaA/MoaC"/>
</dbReference>
<evidence type="ECO:0000256" key="1">
    <source>
        <dbReference type="ARBA" id="ARBA00012167"/>
    </source>
</evidence>
<comment type="function">
    <text evidence="12">Catalyzes the cyclization of GTP to (8S)-3',8-cyclo-7,8-dihydroguanosine 5'-triphosphate.</text>
</comment>
<evidence type="ECO:0000313" key="14">
    <source>
        <dbReference type="EMBL" id="TGE40233.1"/>
    </source>
</evidence>
<reference evidence="14 15" key="1">
    <citation type="submission" date="2019-03" db="EMBL/GenBank/DDBJ databases">
        <title>Draft Genome Sequence of Desulfosporosinus fructosivorans Strain 63.6F, Isolated from Marine Sediment in the Baltic Sea.</title>
        <authorList>
            <person name="Hausmann B."/>
            <person name="Vandieken V."/>
            <person name="Pjevac P."/>
            <person name="Schreck K."/>
            <person name="Herbold C.W."/>
            <person name="Loy A."/>
        </authorList>
    </citation>
    <scope>NUCLEOTIDE SEQUENCE [LARGE SCALE GENOMIC DNA]</scope>
    <source>
        <strain evidence="14 15">63.6F</strain>
    </source>
</reference>
<dbReference type="SUPFAM" id="SSF102114">
    <property type="entry name" value="Radical SAM enzymes"/>
    <property type="match status" value="1"/>
</dbReference>
<dbReference type="GO" id="GO:0046872">
    <property type="term" value="F:metal ion binding"/>
    <property type="evidence" value="ECO:0007669"/>
    <property type="project" value="UniProtKB-KW"/>
</dbReference>
<evidence type="ECO:0000256" key="11">
    <source>
        <dbReference type="ARBA" id="ARBA00048697"/>
    </source>
</evidence>
<dbReference type="GO" id="GO:0006777">
    <property type="term" value="P:Mo-molybdopterin cofactor biosynthetic process"/>
    <property type="evidence" value="ECO:0007669"/>
    <property type="project" value="UniProtKB-UniRule"/>
</dbReference>
<evidence type="ECO:0000313" key="15">
    <source>
        <dbReference type="Proteomes" id="UP000298460"/>
    </source>
</evidence>
<dbReference type="PANTHER" id="PTHR22960:SF0">
    <property type="entry name" value="MOLYBDENUM COFACTOR BIOSYNTHESIS PROTEIN 1"/>
    <property type="match status" value="1"/>
</dbReference>
<feature type="binding site" evidence="12">
    <location>
        <position position="118"/>
    </location>
    <ligand>
        <name>S-adenosyl-L-methionine</name>
        <dbReference type="ChEBI" id="CHEBI:59789"/>
    </ligand>
</feature>
<dbReference type="PROSITE" id="PS01305">
    <property type="entry name" value="MOAA_NIFB_PQQE"/>
    <property type="match status" value="1"/>
</dbReference>
<keyword evidence="5 12" id="KW-0547">Nucleotide-binding</keyword>
<dbReference type="EC" id="4.1.99.22" evidence="1 12"/>
<keyword evidence="9 12" id="KW-0501">Molybdenum cofactor biosynthesis</keyword>
<evidence type="ECO:0000256" key="9">
    <source>
        <dbReference type="ARBA" id="ARBA00023150"/>
    </source>
</evidence>
<dbReference type="GO" id="GO:1904047">
    <property type="term" value="F:S-adenosyl-L-methionine binding"/>
    <property type="evidence" value="ECO:0007669"/>
    <property type="project" value="UniProtKB-UniRule"/>
</dbReference>
<dbReference type="Gene3D" id="3.20.20.70">
    <property type="entry name" value="Aldolase class I"/>
    <property type="match status" value="1"/>
</dbReference>
<feature type="binding site" evidence="12">
    <location>
        <position position="270"/>
    </location>
    <ligand>
        <name>[4Fe-4S] cluster</name>
        <dbReference type="ChEBI" id="CHEBI:49883"/>
        <label>2</label>
        <note>4Fe-4S-substrate</note>
    </ligand>
</feature>
<dbReference type="SFLD" id="SFLDG01067">
    <property type="entry name" value="SPASM/twitch_domain_containing"/>
    <property type="match status" value="1"/>
</dbReference>
<dbReference type="UniPathway" id="UPA00344"/>
<dbReference type="EMBL" id="SPQQ01000001">
    <property type="protein sequence ID" value="TGE40233.1"/>
    <property type="molecule type" value="Genomic_DNA"/>
</dbReference>
<feature type="binding site" evidence="12">
    <location>
        <position position="24"/>
    </location>
    <ligand>
        <name>[4Fe-4S] cluster</name>
        <dbReference type="ChEBI" id="CHEBI:49883"/>
        <label>1</label>
        <note>4Fe-4S-S-AdoMet</note>
    </ligand>
</feature>
<organism evidence="14 15">
    <name type="scientific">Desulfosporosinus fructosivorans</name>
    <dbReference type="NCBI Taxonomy" id="2018669"/>
    <lineage>
        <taxon>Bacteria</taxon>
        <taxon>Bacillati</taxon>
        <taxon>Bacillota</taxon>
        <taxon>Clostridia</taxon>
        <taxon>Eubacteriales</taxon>
        <taxon>Desulfitobacteriaceae</taxon>
        <taxon>Desulfosporosinus</taxon>
    </lineage>
</organism>
<dbReference type="InterPro" id="IPR040064">
    <property type="entry name" value="MoaA-like"/>
</dbReference>
<dbReference type="PANTHER" id="PTHR22960">
    <property type="entry name" value="MOLYBDOPTERIN COFACTOR SYNTHESIS PROTEIN A"/>
    <property type="match status" value="1"/>
</dbReference>
<dbReference type="CDD" id="cd01335">
    <property type="entry name" value="Radical_SAM"/>
    <property type="match status" value="1"/>
</dbReference>
<dbReference type="InterPro" id="IPR013785">
    <property type="entry name" value="Aldolase_TIM"/>
</dbReference>
<keyword evidence="3 12" id="KW-0949">S-adenosyl-L-methionine</keyword>
<dbReference type="InterPro" id="IPR058240">
    <property type="entry name" value="rSAM_sf"/>
</dbReference>
<feature type="domain" description="Radical SAM core" evidence="13">
    <location>
        <begin position="4"/>
        <end position="229"/>
    </location>
</feature>
<dbReference type="SMART" id="SM00729">
    <property type="entry name" value="Elp3"/>
    <property type="match status" value="1"/>
</dbReference>
<dbReference type="SFLD" id="SFLDS00029">
    <property type="entry name" value="Radical_SAM"/>
    <property type="match status" value="1"/>
</dbReference>
<dbReference type="SFLD" id="SFLDG01383">
    <property type="entry name" value="cyclic_pyranopterin_phosphate"/>
    <property type="match status" value="1"/>
</dbReference>
<dbReference type="GO" id="GO:0051539">
    <property type="term" value="F:4 iron, 4 sulfur cluster binding"/>
    <property type="evidence" value="ECO:0007669"/>
    <property type="project" value="UniProtKB-UniRule"/>
</dbReference>
<gene>
    <name evidence="12 14" type="primary">moaA</name>
    <name evidence="14" type="ORF">E4K67_02945</name>
</gene>
<comment type="similarity">
    <text evidence="12">Belongs to the radical SAM superfamily. MoaA family.</text>
</comment>
<evidence type="ECO:0000256" key="12">
    <source>
        <dbReference type="HAMAP-Rule" id="MF_01225"/>
    </source>
</evidence>
<feature type="binding site" evidence="12">
    <location>
        <position position="26"/>
    </location>
    <ligand>
        <name>S-adenosyl-L-methionine</name>
        <dbReference type="ChEBI" id="CHEBI:59789"/>
    </ligand>
</feature>
<evidence type="ECO:0000256" key="5">
    <source>
        <dbReference type="ARBA" id="ARBA00022741"/>
    </source>
</evidence>
<comment type="catalytic activity">
    <reaction evidence="11 12">
        <text>GTP + AH2 + S-adenosyl-L-methionine = (8S)-3',8-cyclo-7,8-dihydroguanosine 5'-triphosphate + 5'-deoxyadenosine + L-methionine + A + H(+)</text>
        <dbReference type="Rhea" id="RHEA:49576"/>
        <dbReference type="ChEBI" id="CHEBI:13193"/>
        <dbReference type="ChEBI" id="CHEBI:15378"/>
        <dbReference type="ChEBI" id="CHEBI:17319"/>
        <dbReference type="ChEBI" id="CHEBI:17499"/>
        <dbReference type="ChEBI" id="CHEBI:37565"/>
        <dbReference type="ChEBI" id="CHEBI:57844"/>
        <dbReference type="ChEBI" id="CHEBI:59789"/>
        <dbReference type="ChEBI" id="CHEBI:131766"/>
        <dbReference type="EC" id="4.1.99.22"/>
    </reaction>
</comment>
<comment type="caution">
    <text evidence="14">The sequence shown here is derived from an EMBL/GenBank/DDBJ whole genome shotgun (WGS) entry which is preliminary data.</text>
</comment>
<keyword evidence="4 12" id="KW-0479">Metal-binding</keyword>
<feature type="binding site" evidence="12">
    <location>
        <position position="13"/>
    </location>
    <ligand>
        <name>GTP</name>
        <dbReference type="ChEBI" id="CHEBI:37565"/>
    </ligand>
</feature>
<dbReference type="SFLD" id="SFLDG01386">
    <property type="entry name" value="main_SPASM_domain-containing"/>
    <property type="match status" value="1"/>
</dbReference>
<sequence>MIDSHSRKIDYLRISLTERCNLRCRYCMPEEGVEDVGHNRVLTLEQIFRLVRAATQVGFHKVRLTGGEPLVRKNIVKLIADIAGLPEIDNISITTNGILFADMAEDLKSAGLKRVNFSLDSLVSEKVSYITRGGQLADVQRAIFKALELEMHPVKLNVVAIRGFNDDEILDIAQLAYAYPLHVRFIEFMPIGDLSFYSPEKFISIDEIRAKIEQKYELLKGKDIMGSGPAKYYNIVGGQGSVGLISPISHHFCDKCNRIRLTADGRLRSCLYDSKEIDLKLALLNCSNDEQLLKLFTKAIETKPGRHQMQEGWGTENRRKMFQIGG</sequence>
<feature type="binding site" evidence="12">
    <location>
        <position position="27"/>
    </location>
    <ligand>
        <name>[4Fe-4S] cluster</name>
        <dbReference type="ChEBI" id="CHEBI:49883"/>
        <label>1</label>
        <note>4Fe-4S-S-AdoMet</note>
    </ligand>
</feature>
<dbReference type="InterPro" id="IPR013483">
    <property type="entry name" value="MoaA"/>
</dbReference>
<proteinExistence type="inferred from homology"/>
<keyword evidence="7 12" id="KW-0411">Iron-sulfur</keyword>
<dbReference type="GO" id="GO:0061798">
    <property type="term" value="F:GTP 3',8'-cyclase activity"/>
    <property type="evidence" value="ECO:0007669"/>
    <property type="project" value="UniProtKB-UniRule"/>
</dbReference>
<keyword evidence="15" id="KW-1185">Reference proteome</keyword>
<accession>A0A4Z0RDX6</accession>
<feature type="binding site" evidence="12">
    <location>
        <position position="63"/>
    </location>
    <ligand>
        <name>GTP</name>
        <dbReference type="ChEBI" id="CHEBI:37565"/>
    </ligand>
</feature>
<dbReference type="InterPro" id="IPR007197">
    <property type="entry name" value="rSAM"/>
</dbReference>
<dbReference type="InterPro" id="IPR000385">
    <property type="entry name" value="MoaA_NifB_PqqE_Fe-S-bd_CS"/>
</dbReference>
<dbReference type="PROSITE" id="PS51918">
    <property type="entry name" value="RADICAL_SAM"/>
    <property type="match status" value="1"/>
</dbReference>
<keyword evidence="2 12" id="KW-0004">4Fe-4S</keyword>
<comment type="cofactor">
    <cofactor evidence="12">
        <name>[4Fe-4S] cluster</name>
        <dbReference type="ChEBI" id="CHEBI:49883"/>
    </cofactor>
    <text evidence="12">Binds 2 [4Fe-4S] clusters. Binds 1 [4Fe-4S] cluster coordinated with 3 cysteines and an exchangeable S-adenosyl-L-methionine and 1 [4Fe-4S] cluster coordinated with 3 cysteines and the GTP-derived substrate.</text>
</comment>
<comment type="subunit">
    <text evidence="12">Monomer and homodimer.</text>
</comment>
<dbReference type="HAMAP" id="MF_01225_B">
    <property type="entry name" value="MoaA_B"/>
    <property type="match status" value="1"/>
</dbReference>
<feature type="binding site" evidence="12">
    <location>
        <position position="67"/>
    </location>
    <ligand>
        <name>S-adenosyl-L-methionine</name>
        <dbReference type="ChEBI" id="CHEBI:59789"/>
    </ligand>
</feature>